<evidence type="ECO:0000313" key="2">
    <source>
        <dbReference type="EMBL" id="KAJ8982697.1"/>
    </source>
</evidence>
<evidence type="ECO:0000259" key="1">
    <source>
        <dbReference type="PROSITE" id="PS51019"/>
    </source>
</evidence>
<reference evidence="2" key="1">
    <citation type="journal article" date="2023" name="Insect Mol. Biol.">
        <title>Genome sequencing provides insights into the evolution of gene families encoding plant cell wall-degrading enzymes in longhorned beetles.</title>
        <authorList>
            <person name="Shin N.R."/>
            <person name="Okamura Y."/>
            <person name="Kirsch R."/>
            <person name="Pauchet Y."/>
        </authorList>
    </citation>
    <scope>NUCLEOTIDE SEQUENCE</scope>
    <source>
        <strain evidence="2">MMC_N1</strain>
    </source>
</reference>
<dbReference type="Gene3D" id="2.60.40.4060">
    <property type="entry name" value="Reeler domain"/>
    <property type="match status" value="1"/>
</dbReference>
<accession>A0ABQ9JY63</accession>
<dbReference type="InterPro" id="IPR042307">
    <property type="entry name" value="Reeler_sf"/>
</dbReference>
<organism evidence="2 3">
    <name type="scientific">Molorchus minor</name>
    <dbReference type="NCBI Taxonomy" id="1323400"/>
    <lineage>
        <taxon>Eukaryota</taxon>
        <taxon>Metazoa</taxon>
        <taxon>Ecdysozoa</taxon>
        <taxon>Arthropoda</taxon>
        <taxon>Hexapoda</taxon>
        <taxon>Insecta</taxon>
        <taxon>Pterygota</taxon>
        <taxon>Neoptera</taxon>
        <taxon>Endopterygota</taxon>
        <taxon>Coleoptera</taxon>
        <taxon>Polyphaga</taxon>
        <taxon>Cucujiformia</taxon>
        <taxon>Chrysomeloidea</taxon>
        <taxon>Cerambycidae</taxon>
        <taxon>Lamiinae</taxon>
        <taxon>Monochamini</taxon>
        <taxon>Molorchus</taxon>
    </lineage>
</organism>
<dbReference type="PROSITE" id="PS51019">
    <property type="entry name" value="REELIN"/>
    <property type="match status" value="1"/>
</dbReference>
<proteinExistence type="predicted"/>
<dbReference type="EMBL" id="JAPWTJ010000111">
    <property type="protein sequence ID" value="KAJ8982697.1"/>
    <property type="molecule type" value="Genomic_DNA"/>
</dbReference>
<gene>
    <name evidence="2" type="ORF">NQ317_004504</name>
</gene>
<feature type="domain" description="Reelin" evidence="1">
    <location>
        <begin position="1"/>
        <end position="145"/>
    </location>
</feature>
<keyword evidence="3" id="KW-1185">Reference proteome</keyword>
<evidence type="ECO:0000313" key="3">
    <source>
        <dbReference type="Proteomes" id="UP001162164"/>
    </source>
</evidence>
<dbReference type="Pfam" id="PF02014">
    <property type="entry name" value="Reeler"/>
    <property type="match status" value="1"/>
</dbReference>
<dbReference type="CDD" id="cd08544">
    <property type="entry name" value="Reeler"/>
    <property type="match status" value="1"/>
</dbReference>
<protein>
    <recommendedName>
        <fullName evidence="1">Reelin domain-containing protein</fullName>
    </recommendedName>
</protein>
<comment type="caution">
    <text evidence="2">The sequence shown here is derived from an EMBL/GenBank/DDBJ whole genome shotgun (WGS) entry which is preliminary data.</text>
</comment>
<dbReference type="InterPro" id="IPR002861">
    <property type="entry name" value="Reeler_dom"/>
</dbReference>
<sequence>MQESIRNKENNTDVKGYKALFSFLPGIEEVADNGHSYFKGHLVIYIDEIGPMQNNYEFTISVESTEDKGNLSPQKVGSFQLYGDNLSKFNEECVNTISEANSLPKTEVFFMWSAPPPGSGCVTFSSGCLSKIPYAPPREIGHQQQ</sequence>
<dbReference type="Proteomes" id="UP001162164">
    <property type="component" value="Unassembled WGS sequence"/>
</dbReference>
<name>A0ABQ9JY63_9CUCU</name>